<evidence type="ECO:0000256" key="1">
    <source>
        <dbReference type="ARBA" id="ARBA00009995"/>
    </source>
</evidence>
<keyword evidence="4" id="KW-0472">Membrane</keyword>
<keyword evidence="2" id="KW-0328">Glycosyltransferase</keyword>
<dbReference type="GO" id="GO:0008194">
    <property type="term" value="F:UDP-glycosyltransferase activity"/>
    <property type="evidence" value="ECO:0007669"/>
    <property type="project" value="InterPro"/>
</dbReference>
<comment type="similarity">
    <text evidence="1">Belongs to the UDP-glycosyltransferase family.</text>
</comment>
<keyword evidence="4" id="KW-0812">Transmembrane</keyword>
<dbReference type="CDD" id="cd03784">
    <property type="entry name" value="GT1_Gtf-like"/>
    <property type="match status" value="1"/>
</dbReference>
<evidence type="ECO:0000313" key="6">
    <source>
        <dbReference type="Proteomes" id="UP001151699"/>
    </source>
</evidence>
<accession>A0A9Q0N9A2</accession>
<dbReference type="InterPro" id="IPR050271">
    <property type="entry name" value="UDP-glycosyltransferase"/>
</dbReference>
<dbReference type="Proteomes" id="UP001151699">
    <property type="component" value="Chromosome A"/>
</dbReference>
<dbReference type="AlphaFoldDB" id="A0A9Q0N9A2"/>
<evidence type="ECO:0000256" key="2">
    <source>
        <dbReference type="ARBA" id="ARBA00022676"/>
    </source>
</evidence>
<dbReference type="PANTHER" id="PTHR48043:SF159">
    <property type="entry name" value="EG:EG0003.4 PROTEIN-RELATED"/>
    <property type="match status" value="1"/>
</dbReference>
<keyword evidence="3" id="KW-0808">Transferase</keyword>
<name>A0A9Q0N9A2_9DIPT</name>
<dbReference type="EMBL" id="WJQU01000001">
    <property type="protein sequence ID" value="KAJ6646095.1"/>
    <property type="molecule type" value="Genomic_DNA"/>
</dbReference>
<feature type="transmembrane region" description="Helical" evidence="4">
    <location>
        <begin position="488"/>
        <end position="508"/>
    </location>
</feature>
<evidence type="ECO:0000256" key="3">
    <source>
        <dbReference type="ARBA" id="ARBA00022679"/>
    </source>
</evidence>
<evidence type="ECO:0000313" key="5">
    <source>
        <dbReference type="EMBL" id="KAJ6646095.1"/>
    </source>
</evidence>
<protein>
    <submittedName>
        <fullName evidence="5">UDP-glucosyltransferase 2</fullName>
    </submittedName>
</protein>
<organism evidence="5 6">
    <name type="scientific">Pseudolycoriella hygida</name>
    <dbReference type="NCBI Taxonomy" id="35572"/>
    <lineage>
        <taxon>Eukaryota</taxon>
        <taxon>Metazoa</taxon>
        <taxon>Ecdysozoa</taxon>
        <taxon>Arthropoda</taxon>
        <taxon>Hexapoda</taxon>
        <taxon>Insecta</taxon>
        <taxon>Pterygota</taxon>
        <taxon>Neoptera</taxon>
        <taxon>Endopterygota</taxon>
        <taxon>Diptera</taxon>
        <taxon>Nematocera</taxon>
        <taxon>Sciaroidea</taxon>
        <taxon>Sciaridae</taxon>
        <taxon>Pseudolycoriella</taxon>
    </lineage>
</organism>
<sequence length="522" mass="59201">MLKSVVVLYLVLTIVVVKVNSANILALFVVASPSHHIWNSALINGLAENGHNLTVLSVDNDPHPPKNVHYIHMEGVYDYMYKEIFVDLVGLHNETSMHSVLSLYAFGTVSCIGASRSQGLQRLLSYPNSFKVDLIIYDYTLGPCVLGFLHKFNYPPVVGTTAFNIAPCTVDVIGGHTHYGYIPYLSLNYDMDMNIWQRLHNLWIYAYDYIQRNYYFMPFIDEMAAKTFGPDYPKGSELESKTVLVLVNSHPSIDFPESLPPNVIPVGGLQVRSPANPLSKELNDFINSSVKGSVLFSLGTNVKSEKLSKEMQRMILEAFSRMPQYNFLWKFEGDPKTLPVDVPKNVLIKPWLPQNDILAHHNVKAFITHGGSLSTHEATWWGVPMIGIPFFVDQHRNLHKSIKAGVAESILLGSLTTDKLIETVTKVIETPSYAENMRIRSKRFRDQPEPPLKRAVFWIEYVLRHPNPVHLQSPVPKLGFLRSNLFDIVFLIGFFSCLIIVTIIHLMFKYLHCSESRKTKIE</sequence>
<dbReference type="PANTHER" id="PTHR48043">
    <property type="entry name" value="EG:EG0003.4 PROTEIN-RELATED"/>
    <property type="match status" value="1"/>
</dbReference>
<dbReference type="InterPro" id="IPR002213">
    <property type="entry name" value="UDP_glucos_trans"/>
</dbReference>
<dbReference type="FunFam" id="3.40.50.2000:FF:000021">
    <property type="entry name" value="UDP-glucuronosyltransferase"/>
    <property type="match status" value="1"/>
</dbReference>
<gene>
    <name evidence="5" type="primary">UTG2_2</name>
    <name evidence="5" type="ORF">Bhyg_01305</name>
</gene>
<comment type="caution">
    <text evidence="5">The sequence shown here is derived from an EMBL/GenBank/DDBJ whole genome shotgun (WGS) entry which is preliminary data.</text>
</comment>
<reference evidence="5" key="1">
    <citation type="submission" date="2022-07" db="EMBL/GenBank/DDBJ databases">
        <authorList>
            <person name="Trinca V."/>
            <person name="Uliana J.V.C."/>
            <person name="Torres T.T."/>
            <person name="Ward R.J."/>
            <person name="Monesi N."/>
        </authorList>
    </citation>
    <scope>NUCLEOTIDE SEQUENCE</scope>
    <source>
        <strain evidence="5">HSMRA1968</strain>
        <tissue evidence="5">Whole embryos</tissue>
    </source>
</reference>
<evidence type="ECO:0000256" key="4">
    <source>
        <dbReference type="SAM" id="Phobius"/>
    </source>
</evidence>
<keyword evidence="6" id="KW-1185">Reference proteome</keyword>
<dbReference type="Pfam" id="PF00201">
    <property type="entry name" value="UDPGT"/>
    <property type="match status" value="1"/>
</dbReference>
<keyword evidence="4" id="KW-1133">Transmembrane helix</keyword>
<dbReference type="SUPFAM" id="SSF53756">
    <property type="entry name" value="UDP-Glycosyltransferase/glycogen phosphorylase"/>
    <property type="match status" value="1"/>
</dbReference>
<proteinExistence type="inferred from homology"/>
<dbReference type="Gene3D" id="3.40.50.2000">
    <property type="entry name" value="Glycogen Phosphorylase B"/>
    <property type="match status" value="1"/>
</dbReference>
<dbReference type="OrthoDB" id="5835829at2759"/>